<accession>A0A9P6IGF0</accession>
<dbReference type="GO" id="GO:0050504">
    <property type="term" value="F:mannosyl-3-phosphoglycerate synthase activity"/>
    <property type="evidence" value="ECO:0007669"/>
    <property type="project" value="InterPro"/>
</dbReference>
<dbReference type="RefSeq" id="XP_038749562.1">
    <property type="nucleotide sequence ID" value="XM_038884774.1"/>
</dbReference>
<reference evidence="1" key="2">
    <citation type="submission" date="2020-11" db="EMBL/GenBank/DDBJ databases">
        <title>Whole genome sequencing of Colletotrichum sp.</title>
        <authorList>
            <person name="Li H."/>
        </authorList>
    </citation>
    <scope>NUCLEOTIDE SEQUENCE</scope>
    <source>
        <strain evidence="1">CkLH20</strain>
    </source>
</reference>
<organism evidence="1 2">
    <name type="scientific">Colletotrichum karsti</name>
    <dbReference type="NCBI Taxonomy" id="1095194"/>
    <lineage>
        <taxon>Eukaryota</taxon>
        <taxon>Fungi</taxon>
        <taxon>Dikarya</taxon>
        <taxon>Ascomycota</taxon>
        <taxon>Pezizomycotina</taxon>
        <taxon>Sordariomycetes</taxon>
        <taxon>Hypocreomycetidae</taxon>
        <taxon>Glomerellales</taxon>
        <taxon>Glomerellaceae</taxon>
        <taxon>Colletotrichum</taxon>
        <taxon>Colletotrichum boninense species complex</taxon>
    </lineage>
</organism>
<dbReference type="GO" id="GO:0005737">
    <property type="term" value="C:cytoplasm"/>
    <property type="evidence" value="ECO:0007669"/>
    <property type="project" value="InterPro"/>
</dbReference>
<dbReference type="GeneID" id="62157848"/>
<evidence type="ECO:0000313" key="1">
    <source>
        <dbReference type="EMBL" id="KAF9880101.1"/>
    </source>
</evidence>
<gene>
    <name evidence="1" type="ORF">CkaCkLH20_02055</name>
</gene>
<dbReference type="AlphaFoldDB" id="A0A9P6IGF0"/>
<name>A0A9P6IGF0_9PEZI</name>
<dbReference type="SUPFAM" id="SSF53448">
    <property type="entry name" value="Nucleotide-diphospho-sugar transferases"/>
    <property type="match status" value="1"/>
</dbReference>
<dbReference type="Pfam" id="PF09488">
    <property type="entry name" value="Osmo_MPGsynth"/>
    <property type="match status" value="1"/>
</dbReference>
<dbReference type="InterPro" id="IPR029044">
    <property type="entry name" value="Nucleotide-diphossugar_trans"/>
</dbReference>
<dbReference type="CDD" id="cd00761">
    <property type="entry name" value="Glyco_tranf_GTA_type"/>
    <property type="match status" value="1"/>
</dbReference>
<dbReference type="OrthoDB" id="10013407at2759"/>
<reference evidence="1" key="1">
    <citation type="submission" date="2020-03" db="EMBL/GenBank/DDBJ databases">
        <authorList>
            <person name="He L."/>
        </authorList>
    </citation>
    <scope>NUCLEOTIDE SEQUENCE</scope>
    <source>
        <strain evidence="1">CkLH20</strain>
    </source>
</reference>
<dbReference type="Proteomes" id="UP000781932">
    <property type="component" value="Unassembled WGS sequence"/>
</dbReference>
<dbReference type="InterPro" id="IPR012812">
    <property type="entry name" value="Osmo_MPG_synth"/>
</dbReference>
<evidence type="ECO:0000313" key="2">
    <source>
        <dbReference type="Proteomes" id="UP000781932"/>
    </source>
</evidence>
<comment type="caution">
    <text evidence="1">The sequence shown here is derived from an EMBL/GenBank/DDBJ whole genome shotgun (WGS) entry which is preliminary data.</text>
</comment>
<dbReference type="EMBL" id="JAATWM020000005">
    <property type="protein sequence ID" value="KAF9880101.1"/>
    <property type="molecule type" value="Genomic_DNA"/>
</dbReference>
<sequence length="411" mass="45111">MRVSITNPREVSLGSVQISSLHEVLELKAGSGPSTSSKEQSTAESYAVSDGDIAAIQSKMAIIVLCKNEPPNTIESVFSGIPHNSLIILVSNSSRSEIDRYAAEAEKLESFCRLTKRSGITIHQKDPGAAKAFIAAGSSDIVGDDGLIRNGKGEGMILGMALAAWKGLDYIGFIDADNHSPSSVLEYCECYAAALYYERYTRGGQDIMVRISWGSKLKCRDGSLQYDPEGRSSQVVNGWLNKLLEHFAGRPVNNFIRTGNAGEHAMSMGLAKHMKMAGGFAIEPYEIIYLLEELSNLPIQDPKYVGAPVSYSPAVIHQIKTRSPHLHDNKGDEHVKGMWAQALGSLYHSKITPPEMKKALHEFMVKEGDLSPDEMPPKARVYPALEELKMDLFYSVLGEQDATLSDVRFWQ</sequence>
<protein>
    <submittedName>
        <fullName evidence="1">Isoflavone reductase family protein</fullName>
    </submittedName>
</protein>
<keyword evidence="2" id="KW-1185">Reference proteome</keyword>
<dbReference type="GO" id="GO:0051479">
    <property type="term" value="P:mannosylglycerate biosynthetic process"/>
    <property type="evidence" value="ECO:0007669"/>
    <property type="project" value="InterPro"/>
</dbReference>
<dbReference type="Gene3D" id="3.90.550.10">
    <property type="entry name" value="Spore Coat Polysaccharide Biosynthesis Protein SpsA, Chain A"/>
    <property type="match status" value="1"/>
</dbReference>
<proteinExistence type="predicted"/>